<dbReference type="Proteomes" id="UP001234202">
    <property type="component" value="Unassembled WGS sequence"/>
</dbReference>
<dbReference type="EMBL" id="JASBWV010000004">
    <property type="protein sequence ID" value="KAJ9126644.1"/>
    <property type="molecule type" value="Genomic_DNA"/>
</dbReference>
<evidence type="ECO:0000313" key="1">
    <source>
        <dbReference type="EMBL" id="KAJ9126644.1"/>
    </source>
</evidence>
<accession>A0ACC2XTE7</accession>
<organism evidence="1 2">
    <name type="scientific">Naganishia onofrii</name>
    <dbReference type="NCBI Taxonomy" id="1851511"/>
    <lineage>
        <taxon>Eukaryota</taxon>
        <taxon>Fungi</taxon>
        <taxon>Dikarya</taxon>
        <taxon>Basidiomycota</taxon>
        <taxon>Agaricomycotina</taxon>
        <taxon>Tremellomycetes</taxon>
        <taxon>Filobasidiales</taxon>
        <taxon>Filobasidiaceae</taxon>
        <taxon>Naganishia</taxon>
    </lineage>
</organism>
<gene>
    <name evidence="1" type="ORF">QFC24_001673</name>
</gene>
<proteinExistence type="predicted"/>
<keyword evidence="2" id="KW-1185">Reference proteome</keyword>
<comment type="caution">
    <text evidence="1">The sequence shown here is derived from an EMBL/GenBank/DDBJ whole genome shotgun (WGS) entry which is preliminary data.</text>
</comment>
<evidence type="ECO:0000313" key="2">
    <source>
        <dbReference type="Proteomes" id="UP001234202"/>
    </source>
</evidence>
<reference evidence="1" key="1">
    <citation type="submission" date="2023-04" db="EMBL/GenBank/DDBJ databases">
        <title>Draft Genome sequencing of Naganishia species isolated from polar environments using Oxford Nanopore Technology.</title>
        <authorList>
            <person name="Leo P."/>
            <person name="Venkateswaran K."/>
        </authorList>
    </citation>
    <scope>NUCLEOTIDE SEQUENCE</scope>
    <source>
        <strain evidence="1">DBVPG 5303</strain>
    </source>
</reference>
<protein>
    <submittedName>
        <fullName evidence="1">Uncharacterized protein</fullName>
    </submittedName>
</protein>
<name>A0ACC2XTE7_9TREE</name>
<sequence length="360" mass="39909">MRFLVDSIKAAEEAATTANKSDEEQQWWKGGVEVLVVDDGSTDDTVHVAESLASSWEKEGKPVGVEIRVVKLQRNRGKGGAVRHVETQPSPSEARISLLRAERESVSLPPRERRRPLESLVLLAPTEATAVRLSTAFRATESIHLRPTVMAQDAWCLTLPIYERAGVLFSRGRRILFADADGASNFSDLALLQRAMDKLLKSPSANGHAIVVGSRAHMVNSDAVVKDGKQRSFLRNLLMRAFHIFLRTLGVRGVKDTQCGFKLFTRPTARTLFPTLHLHRWSFDVELLLLAQILRLPIAEVSIRWHEVPGSKINVGWDGLGMARDLVVLRGNLALGRWVVPKVVMDGDKAGERDGKPNQS</sequence>